<accession>A0AAD5WS57</accession>
<dbReference type="Proteomes" id="UP001201980">
    <property type="component" value="Unassembled WGS sequence"/>
</dbReference>
<evidence type="ECO:0000256" key="1">
    <source>
        <dbReference type="SAM" id="SignalP"/>
    </source>
</evidence>
<evidence type="ECO:0000313" key="2">
    <source>
        <dbReference type="EMBL" id="KAJ2899715.1"/>
    </source>
</evidence>
<feature type="chain" id="PRO_5042272689" evidence="1">
    <location>
        <begin position="22"/>
        <end position="224"/>
    </location>
</feature>
<dbReference type="PANTHER" id="PTHR39599:SF1">
    <property type="entry name" value="GPI-ANCHORED PROTEIN (EUROFUNG)"/>
    <property type="match status" value="1"/>
</dbReference>
<feature type="signal peptide" evidence="1">
    <location>
        <begin position="1"/>
        <end position="21"/>
    </location>
</feature>
<reference evidence="2" key="1">
    <citation type="submission" date="2022-07" db="EMBL/GenBank/DDBJ databases">
        <title>Draft genome sequence of Zalerion maritima ATCC 34329, a (micro)plastics degrading marine fungus.</title>
        <authorList>
            <person name="Paco A."/>
            <person name="Goncalves M.F.M."/>
            <person name="Rocha-Santos T.A.P."/>
            <person name="Alves A."/>
        </authorList>
    </citation>
    <scope>NUCLEOTIDE SEQUENCE</scope>
    <source>
        <strain evidence="2">ATCC 34329</strain>
    </source>
</reference>
<proteinExistence type="predicted"/>
<keyword evidence="3" id="KW-1185">Reference proteome</keyword>
<dbReference type="EMBL" id="JAKWBI020000190">
    <property type="protein sequence ID" value="KAJ2899715.1"/>
    <property type="molecule type" value="Genomic_DNA"/>
</dbReference>
<dbReference type="AlphaFoldDB" id="A0AAD5WS57"/>
<keyword evidence="1" id="KW-0732">Signal</keyword>
<dbReference type="PANTHER" id="PTHR39599">
    <property type="entry name" value="GPI-ANCHORED PROTEIN (EUROFUNG)-RELATED-RELATED"/>
    <property type="match status" value="1"/>
</dbReference>
<name>A0AAD5WS57_9PEZI</name>
<organism evidence="2 3">
    <name type="scientific">Zalerion maritima</name>
    <dbReference type="NCBI Taxonomy" id="339359"/>
    <lineage>
        <taxon>Eukaryota</taxon>
        <taxon>Fungi</taxon>
        <taxon>Dikarya</taxon>
        <taxon>Ascomycota</taxon>
        <taxon>Pezizomycotina</taxon>
        <taxon>Sordariomycetes</taxon>
        <taxon>Lulworthiomycetidae</taxon>
        <taxon>Lulworthiales</taxon>
        <taxon>Lulworthiaceae</taxon>
        <taxon>Zalerion</taxon>
    </lineage>
</organism>
<comment type="caution">
    <text evidence="2">The sequence shown here is derived from an EMBL/GenBank/DDBJ whole genome shotgun (WGS) entry which is preliminary data.</text>
</comment>
<protein>
    <submittedName>
        <fullName evidence="2">Uncharacterized protein</fullName>
    </submittedName>
</protein>
<sequence length="224" mass="22320">MLQPRLTTLVLPLALAQVGAAMQPAFAEPTGVLRFKKRATCPSTYPVSCGTDDNTWCCASGWICSTDADGDAACCPSGAMCTGSVPEATSVSYVANSYYPFPYISTSFSNAGVCSAAYQTCSSNYEMCTVGLEGTAAYGVTISVAGGGGTTVTAAGASLAVTSAESICSSLSSVACHGGLDESVCEQTGTVGVFVVAASSPKPHLPAVGSLTAAALALIVSSLS</sequence>
<evidence type="ECO:0000313" key="3">
    <source>
        <dbReference type="Proteomes" id="UP001201980"/>
    </source>
</evidence>
<gene>
    <name evidence="2" type="ORF">MKZ38_002908</name>
</gene>